<evidence type="ECO:0000256" key="5">
    <source>
        <dbReference type="ARBA" id="ARBA00022692"/>
    </source>
</evidence>
<dbReference type="Pfam" id="PF09397">
    <property type="entry name" value="FtsK_gamma"/>
    <property type="match status" value="1"/>
</dbReference>
<feature type="region of interest" description="Disordered" evidence="14">
    <location>
        <begin position="316"/>
        <end position="337"/>
    </location>
</feature>
<keyword evidence="9 15" id="KW-1133">Transmembrane helix</keyword>
<evidence type="ECO:0000256" key="4">
    <source>
        <dbReference type="ARBA" id="ARBA00022618"/>
    </source>
</evidence>
<dbReference type="InterPro" id="IPR036390">
    <property type="entry name" value="WH_DNA-bd_sf"/>
</dbReference>
<evidence type="ECO:0000256" key="11">
    <source>
        <dbReference type="ARBA" id="ARBA00023136"/>
    </source>
</evidence>
<keyword evidence="7" id="KW-0159">Chromosome partition</keyword>
<feature type="transmembrane region" description="Helical" evidence="15">
    <location>
        <begin position="85"/>
        <end position="105"/>
    </location>
</feature>
<dbReference type="PANTHER" id="PTHR22683:SF41">
    <property type="entry name" value="DNA TRANSLOCASE FTSK"/>
    <property type="match status" value="1"/>
</dbReference>
<feature type="transmembrane region" description="Helical" evidence="15">
    <location>
        <begin position="117"/>
        <end position="136"/>
    </location>
</feature>
<reference evidence="17 18" key="1">
    <citation type="submission" date="2011-09" db="EMBL/GenBank/DDBJ databases">
        <title>The permanent draft genome of Caldithrix abyssi DSM 13497.</title>
        <authorList>
            <consortium name="US DOE Joint Genome Institute (JGI-PGF)"/>
            <person name="Lucas S."/>
            <person name="Han J."/>
            <person name="Lapidus A."/>
            <person name="Bruce D."/>
            <person name="Goodwin L."/>
            <person name="Pitluck S."/>
            <person name="Peters L."/>
            <person name="Kyrpides N."/>
            <person name="Mavromatis K."/>
            <person name="Ivanova N."/>
            <person name="Mikhailova N."/>
            <person name="Chertkov O."/>
            <person name="Detter J.C."/>
            <person name="Tapia R."/>
            <person name="Han C."/>
            <person name="Land M."/>
            <person name="Hauser L."/>
            <person name="Markowitz V."/>
            <person name="Cheng J.-F."/>
            <person name="Hugenholtz P."/>
            <person name="Woyke T."/>
            <person name="Wu D."/>
            <person name="Spring S."/>
            <person name="Brambilla E."/>
            <person name="Klenk H.-P."/>
            <person name="Eisen J.A."/>
        </authorList>
    </citation>
    <scope>NUCLEOTIDE SEQUENCE [LARGE SCALE GENOMIC DNA]</scope>
    <source>
        <strain evidence="17 18">DSM 13497</strain>
    </source>
</reference>
<feature type="transmembrane region" description="Helical" evidence="15">
    <location>
        <begin position="156"/>
        <end position="181"/>
    </location>
</feature>
<feature type="transmembrane region" description="Helical" evidence="15">
    <location>
        <begin position="188"/>
        <end position="206"/>
    </location>
</feature>
<evidence type="ECO:0000256" key="1">
    <source>
        <dbReference type="ARBA" id="ARBA00004651"/>
    </source>
</evidence>
<name>H1XXK9_CALAY</name>
<dbReference type="PROSITE" id="PS50901">
    <property type="entry name" value="FTSK"/>
    <property type="match status" value="1"/>
</dbReference>
<evidence type="ECO:0000256" key="2">
    <source>
        <dbReference type="ARBA" id="ARBA00006474"/>
    </source>
</evidence>
<dbReference type="SUPFAM" id="SSF52540">
    <property type="entry name" value="P-loop containing nucleoside triphosphate hydrolases"/>
    <property type="match status" value="1"/>
</dbReference>
<evidence type="ECO:0000313" key="17">
    <source>
        <dbReference type="EMBL" id="EHO43133.1"/>
    </source>
</evidence>
<dbReference type="GO" id="GO:0003677">
    <property type="term" value="F:DNA binding"/>
    <property type="evidence" value="ECO:0007669"/>
    <property type="project" value="UniProtKB-KW"/>
</dbReference>
<dbReference type="InterPro" id="IPR050206">
    <property type="entry name" value="FtsK/SpoIIIE/SftA"/>
</dbReference>
<dbReference type="EMBL" id="CM001402">
    <property type="protein sequence ID" value="EHO43133.1"/>
    <property type="molecule type" value="Genomic_DNA"/>
</dbReference>
<dbReference type="GO" id="GO:0005524">
    <property type="term" value="F:ATP binding"/>
    <property type="evidence" value="ECO:0007669"/>
    <property type="project" value="UniProtKB-UniRule"/>
</dbReference>
<evidence type="ECO:0000259" key="16">
    <source>
        <dbReference type="PROSITE" id="PS50901"/>
    </source>
</evidence>
<feature type="domain" description="FtsK" evidence="16">
    <location>
        <begin position="501"/>
        <end position="705"/>
    </location>
</feature>
<dbReference type="Gene3D" id="3.30.980.40">
    <property type="match status" value="1"/>
</dbReference>
<keyword evidence="4 17" id="KW-0132">Cell division</keyword>
<evidence type="ECO:0000256" key="12">
    <source>
        <dbReference type="ARBA" id="ARBA00023306"/>
    </source>
</evidence>
<proteinExistence type="inferred from homology"/>
<keyword evidence="3" id="KW-1003">Cell membrane</keyword>
<dbReference type="InParanoid" id="H1XXK9"/>
<dbReference type="Pfam" id="PF13491">
    <property type="entry name" value="FtsK_4TM"/>
    <property type="match status" value="1"/>
</dbReference>
<feature type="region of interest" description="Disordered" evidence="14">
    <location>
        <begin position="226"/>
        <end position="250"/>
    </location>
</feature>
<feature type="binding site" evidence="13">
    <location>
        <begin position="518"/>
        <end position="525"/>
    </location>
    <ligand>
        <name>ATP</name>
        <dbReference type="ChEBI" id="CHEBI:30616"/>
    </ligand>
</feature>
<comment type="similarity">
    <text evidence="2">Belongs to the FtsK/SpoIIIE/SftA family.</text>
</comment>
<dbReference type="SUPFAM" id="SSF46785">
    <property type="entry name" value="Winged helix' DNA-binding domain"/>
    <property type="match status" value="1"/>
</dbReference>
<dbReference type="SMART" id="SM00843">
    <property type="entry name" value="Ftsk_gamma"/>
    <property type="match status" value="1"/>
</dbReference>
<keyword evidence="5 15" id="KW-0812">Transmembrane</keyword>
<dbReference type="InterPro" id="IPR018541">
    <property type="entry name" value="Ftsk_gamma"/>
</dbReference>
<evidence type="ECO:0000256" key="13">
    <source>
        <dbReference type="PROSITE-ProRule" id="PRU00289"/>
    </source>
</evidence>
<feature type="region of interest" description="Disordered" evidence="14">
    <location>
        <begin position="759"/>
        <end position="779"/>
    </location>
</feature>
<evidence type="ECO:0000256" key="8">
    <source>
        <dbReference type="ARBA" id="ARBA00022840"/>
    </source>
</evidence>
<dbReference type="InterPro" id="IPR041027">
    <property type="entry name" value="FtsK_alpha"/>
</dbReference>
<protein>
    <submittedName>
        <fullName evidence="17">Cell division FtsK/SpoIIIE</fullName>
    </submittedName>
</protein>
<keyword evidence="18" id="KW-1185">Reference proteome</keyword>
<dbReference type="OrthoDB" id="9807790at2"/>
<dbReference type="AlphaFoldDB" id="H1XXK9"/>
<keyword evidence="12" id="KW-0131">Cell cycle</keyword>
<dbReference type="STRING" id="880073.Cabys_2473"/>
<evidence type="ECO:0000256" key="15">
    <source>
        <dbReference type="SAM" id="Phobius"/>
    </source>
</evidence>
<evidence type="ECO:0000256" key="7">
    <source>
        <dbReference type="ARBA" id="ARBA00022829"/>
    </source>
</evidence>
<dbReference type="InterPro" id="IPR027417">
    <property type="entry name" value="P-loop_NTPase"/>
</dbReference>
<dbReference type="PaxDb" id="880073-Calab_3534"/>
<keyword evidence="10" id="KW-0238">DNA-binding</keyword>
<evidence type="ECO:0000256" key="6">
    <source>
        <dbReference type="ARBA" id="ARBA00022741"/>
    </source>
</evidence>
<evidence type="ECO:0000256" key="14">
    <source>
        <dbReference type="SAM" id="MobiDB-lite"/>
    </source>
</evidence>
<dbReference type="Proteomes" id="UP000004671">
    <property type="component" value="Chromosome"/>
</dbReference>
<dbReference type="InterPro" id="IPR036388">
    <property type="entry name" value="WH-like_DNA-bd_sf"/>
</dbReference>
<dbReference type="PANTHER" id="PTHR22683">
    <property type="entry name" value="SPORULATION PROTEIN RELATED"/>
    <property type="match status" value="1"/>
</dbReference>
<comment type="subcellular location">
    <subcellularLocation>
        <location evidence="1">Cell membrane</location>
        <topology evidence="1">Multi-pass membrane protein</topology>
    </subcellularLocation>
</comment>
<dbReference type="eggNOG" id="COG1674">
    <property type="taxonomic scope" value="Bacteria"/>
</dbReference>
<dbReference type="GO" id="GO:0007059">
    <property type="term" value="P:chromosome segregation"/>
    <property type="evidence" value="ECO:0007669"/>
    <property type="project" value="UniProtKB-KW"/>
</dbReference>
<dbReference type="Gene3D" id="3.40.50.300">
    <property type="entry name" value="P-loop containing nucleotide triphosphate hydrolases"/>
    <property type="match status" value="1"/>
</dbReference>
<keyword evidence="6 13" id="KW-0547">Nucleotide-binding</keyword>
<evidence type="ECO:0000256" key="10">
    <source>
        <dbReference type="ARBA" id="ARBA00023125"/>
    </source>
</evidence>
<dbReference type="HOGENOM" id="CLU_001981_9_7_0"/>
<organism evidence="17 18">
    <name type="scientific">Caldithrix abyssi DSM 13497</name>
    <dbReference type="NCBI Taxonomy" id="880073"/>
    <lineage>
        <taxon>Bacteria</taxon>
        <taxon>Pseudomonadati</taxon>
        <taxon>Calditrichota</taxon>
        <taxon>Calditrichia</taxon>
        <taxon>Calditrichales</taxon>
        <taxon>Calditrichaceae</taxon>
        <taxon>Caldithrix</taxon>
    </lineage>
</organism>
<dbReference type="Gene3D" id="1.10.10.10">
    <property type="entry name" value="Winged helix-like DNA-binding domain superfamily/Winged helix DNA-binding domain"/>
    <property type="match status" value="1"/>
</dbReference>
<dbReference type="Pfam" id="PF17854">
    <property type="entry name" value="FtsK_alpha"/>
    <property type="match status" value="1"/>
</dbReference>
<dbReference type="GO" id="GO:0005886">
    <property type="term" value="C:plasma membrane"/>
    <property type="evidence" value="ECO:0007669"/>
    <property type="project" value="UniProtKB-SubCell"/>
</dbReference>
<dbReference type="InterPro" id="IPR025199">
    <property type="entry name" value="FtsK_4TM"/>
</dbReference>
<evidence type="ECO:0000256" key="3">
    <source>
        <dbReference type="ARBA" id="ARBA00022475"/>
    </source>
</evidence>
<dbReference type="InterPro" id="IPR002543">
    <property type="entry name" value="FtsK_dom"/>
</dbReference>
<sequence precursor="true">MTIGRSCFKMARKKKNKSKQSSRRHKRQALGVLLMGVSLIIALAVITHDLRDPVSLQSIGQGVVIHNWFGRLGAVLSYYLMQWTLGYPILILPLILAIYAIQILLDRTFDWFWKTTFALLAWGTLFSVFLAMPAALRTDGAITEYFPSGLIGGWLASKLVIFFGGFGSIALLVIITLTLLILSIRLEVAPILVGFAFLFDKMFHGLKNGLAGLLRRLKQLRLKPEAASPGTLPDQANGEEQKASDEEIPEINLPLARIKEDLTEETPEPESETDDLLDQLTEDTTEDLLDRLEEEKTAGPGIQTDLDSLLAQLEEKEEKEAEQRPRESAQADLNGNEAFDFEVQEEVKDKELDYDRMLKESISRFEFPSTELLSDPPEIESSVTREELKANADLLESRLEEFGVKAKVIRVTAGPVITLYEVQPAPGVKVSSIVSLANDLALAMEARGIRIIAPIPGRAAVGIEIPNRNPQTVYLKPLIRSEKFAASRLELPIALGKTISGESYVDDLSKMPHLLVAGATGAGKSVGINTMLMSLIYAVNPAKVKFVLIDPKRLELSIYEDLKDHYLLYRPDLDEVVITKPKNAVSILNTLVLEMDRRLDWLSTLKARNIAEFNEKVRKMPGQKEGHFRELPYIVVVIDELADLMVVAQKEVEAPIARLAQMARAVGIHLVVATQRPSVDVITGVIKANIPARIAYMVSSKVDSRTILDMNGAEQLLGRGDMLYQAPGSSKPIRLQNPFISTEEIERVIEHIRKQPKMPYYSLPQPGSSSGAGVGSLGDDRDPFYDEARELVIKHRQGSISFLQRRLQIGFSRAARIMDELEKDGIVGPQKGSKPREVLVSIDELKKMRGE</sequence>
<evidence type="ECO:0000256" key="9">
    <source>
        <dbReference type="ARBA" id="ARBA00022989"/>
    </source>
</evidence>
<accession>H1XXK9</accession>
<keyword evidence="11 15" id="KW-0472">Membrane</keyword>
<feature type="compositionally biased region" description="Basic and acidic residues" evidence="14">
    <location>
        <begin position="316"/>
        <end position="329"/>
    </location>
</feature>
<keyword evidence="8 13" id="KW-0067">ATP-binding</keyword>
<dbReference type="GO" id="GO:0051301">
    <property type="term" value="P:cell division"/>
    <property type="evidence" value="ECO:0007669"/>
    <property type="project" value="UniProtKB-KW"/>
</dbReference>
<gene>
    <name evidence="17" type="ORF">Calab_3534</name>
</gene>
<dbReference type="Pfam" id="PF01580">
    <property type="entry name" value="FtsK_SpoIIIE"/>
    <property type="match status" value="1"/>
</dbReference>
<evidence type="ECO:0000313" key="18">
    <source>
        <dbReference type="Proteomes" id="UP000004671"/>
    </source>
</evidence>